<gene>
    <name evidence="2" type="ORF">F6X38_01335</name>
</gene>
<dbReference type="AlphaFoldDB" id="A0A7V7PT48"/>
<dbReference type="Proteomes" id="UP000432089">
    <property type="component" value="Unassembled WGS sequence"/>
</dbReference>
<evidence type="ECO:0000313" key="2">
    <source>
        <dbReference type="EMBL" id="KAB0682753.1"/>
    </source>
</evidence>
<comment type="caution">
    <text evidence="2">The sequence shown here is derived from an EMBL/GenBank/DDBJ whole genome shotgun (WGS) entry which is preliminary data.</text>
</comment>
<sequence>MSSISEARAAYSASGRKNRSSPDGGSRDAATPTESADPSGPEDEAGGADLTTEATVSDLAASAMFDAGIAHHRDQRPVTLDDALEAYLGDEG</sequence>
<dbReference type="RefSeq" id="WP_150967724.1">
    <property type="nucleotide sequence ID" value="NZ_VZDO01000001.1"/>
</dbReference>
<dbReference type="EMBL" id="VZDO01000001">
    <property type="protein sequence ID" value="KAB0682753.1"/>
    <property type="molecule type" value="Genomic_DNA"/>
</dbReference>
<feature type="region of interest" description="Disordered" evidence="1">
    <location>
        <begin position="1"/>
        <end position="54"/>
    </location>
</feature>
<protein>
    <submittedName>
        <fullName evidence="2">Uncharacterized protein</fullName>
    </submittedName>
</protein>
<organism evidence="2 3">
    <name type="scientific">Plantimonas leprariae</name>
    <dbReference type="NCBI Taxonomy" id="2615207"/>
    <lineage>
        <taxon>Bacteria</taxon>
        <taxon>Pseudomonadati</taxon>
        <taxon>Pseudomonadota</taxon>
        <taxon>Alphaproteobacteria</taxon>
        <taxon>Hyphomicrobiales</taxon>
        <taxon>Aurantimonadaceae</taxon>
        <taxon>Plantimonas</taxon>
    </lineage>
</organism>
<reference evidence="2 3" key="1">
    <citation type="submission" date="2019-09" db="EMBL/GenBank/DDBJ databases">
        <title>YIM 132180 draft genome.</title>
        <authorList>
            <person name="Zhang K."/>
        </authorList>
    </citation>
    <scope>NUCLEOTIDE SEQUENCE [LARGE SCALE GENOMIC DNA]</scope>
    <source>
        <strain evidence="2 3">YIM 132180</strain>
    </source>
</reference>
<evidence type="ECO:0000256" key="1">
    <source>
        <dbReference type="SAM" id="MobiDB-lite"/>
    </source>
</evidence>
<evidence type="ECO:0000313" key="3">
    <source>
        <dbReference type="Proteomes" id="UP000432089"/>
    </source>
</evidence>
<keyword evidence="3" id="KW-1185">Reference proteome</keyword>
<name>A0A7V7PT48_9HYPH</name>
<accession>A0A7V7PT48</accession>
<proteinExistence type="predicted"/>